<dbReference type="PANTHER" id="PTHR43418:SF4">
    <property type="entry name" value="MULTIFUNCTIONAL TRYPTOPHAN BIOSYNTHESIS PROTEIN"/>
    <property type="match status" value="1"/>
</dbReference>
<evidence type="ECO:0000259" key="2">
    <source>
        <dbReference type="Pfam" id="PF00117"/>
    </source>
</evidence>
<evidence type="ECO:0000256" key="1">
    <source>
        <dbReference type="ARBA" id="ARBA00022962"/>
    </source>
</evidence>
<dbReference type="GO" id="GO:0005829">
    <property type="term" value="C:cytosol"/>
    <property type="evidence" value="ECO:0007669"/>
    <property type="project" value="TreeGrafter"/>
</dbReference>
<dbReference type="EMBL" id="CP030840">
    <property type="protein sequence ID" value="AXC11169.1"/>
    <property type="molecule type" value="Genomic_DNA"/>
</dbReference>
<dbReference type="Proteomes" id="UP000253606">
    <property type="component" value="Chromosome"/>
</dbReference>
<dbReference type="Gene3D" id="3.40.50.880">
    <property type="match status" value="1"/>
</dbReference>
<dbReference type="GO" id="GO:0004049">
    <property type="term" value="F:anthranilate synthase activity"/>
    <property type="evidence" value="ECO:0007669"/>
    <property type="project" value="TreeGrafter"/>
</dbReference>
<dbReference type="InterPro" id="IPR017926">
    <property type="entry name" value="GATASE"/>
</dbReference>
<keyword evidence="4" id="KW-1185">Reference proteome</keyword>
<name>A0A2Z5FWB3_9BACT</name>
<dbReference type="InterPro" id="IPR050472">
    <property type="entry name" value="Anth_synth/Amidotransfase"/>
</dbReference>
<accession>A0A2Z5FWB3</accession>
<dbReference type="GO" id="GO:0016740">
    <property type="term" value="F:transferase activity"/>
    <property type="evidence" value="ECO:0007669"/>
    <property type="project" value="UniProtKB-KW"/>
</dbReference>
<reference evidence="3 4" key="1">
    <citation type="journal article" date="2018" name="Front. Microbiol.">
        <title>Hydrolytic Capabilities as a Key to Environmental Success: Chitinolytic and Cellulolytic Acidobacteria From Acidic Sub-arctic Soils and Boreal Peatlands.</title>
        <authorList>
            <person name="Belova S.E."/>
            <person name="Ravin N.V."/>
            <person name="Pankratov T.A."/>
            <person name="Rakitin A.L."/>
            <person name="Ivanova A.A."/>
            <person name="Beletsky A.V."/>
            <person name="Mardanov A.V."/>
            <person name="Sinninghe Damste J.S."/>
            <person name="Dedysh S.N."/>
        </authorList>
    </citation>
    <scope>NUCLEOTIDE SEQUENCE [LARGE SCALE GENOMIC DNA]</scope>
    <source>
        <strain evidence="3 4">SBC82</strain>
    </source>
</reference>
<feature type="domain" description="Glutamine amidotransferase" evidence="2">
    <location>
        <begin position="4"/>
        <end position="188"/>
    </location>
</feature>
<dbReference type="FunFam" id="3.40.50.880:FF:000003">
    <property type="entry name" value="Anthranilate synthase component II"/>
    <property type="match status" value="1"/>
</dbReference>
<dbReference type="NCBIfam" id="TIGR00566">
    <property type="entry name" value="trpG_papA"/>
    <property type="match status" value="1"/>
</dbReference>
<evidence type="ECO:0000313" key="4">
    <source>
        <dbReference type="Proteomes" id="UP000253606"/>
    </source>
</evidence>
<evidence type="ECO:0000313" key="3">
    <source>
        <dbReference type="EMBL" id="AXC11169.1"/>
    </source>
</evidence>
<keyword evidence="3" id="KW-0808">Transferase</keyword>
<dbReference type="RefSeq" id="WP_114206660.1">
    <property type="nucleotide sequence ID" value="NZ_CP030840.1"/>
</dbReference>
<dbReference type="GO" id="GO:0000162">
    <property type="term" value="P:L-tryptophan biosynthetic process"/>
    <property type="evidence" value="ECO:0007669"/>
    <property type="project" value="TreeGrafter"/>
</dbReference>
<proteinExistence type="predicted"/>
<dbReference type="PRINTS" id="PR00097">
    <property type="entry name" value="ANTSNTHASEII"/>
</dbReference>
<gene>
    <name evidence="3" type="ORF">ACPOL_1827</name>
</gene>
<dbReference type="Pfam" id="PF00117">
    <property type="entry name" value="GATase"/>
    <property type="match status" value="1"/>
</dbReference>
<dbReference type="CDD" id="cd01743">
    <property type="entry name" value="GATase1_Anthranilate_Synthase"/>
    <property type="match status" value="1"/>
</dbReference>
<dbReference type="InterPro" id="IPR029062">
    <property type="entry name" value="Class_I_gatase-like"/>
</dbReference>
<dbReference type="PRINTS" id="PR00099">
    <property type="entry name" value="CPSGATASE"/>
</dbReference>
<dbReference type="PRINTS" id="PR00096">
    <property type="entry name" value="GATASE"/>
</dbReference>
<dbReference type="OrthoDB" id="9807137at2"/>
<protein>
    <submittedName>
        <fullName evidence="3">Para-aminobenzoate synthase, amidotransferase component</fullName>
    </submittedName>
</protein>
<dbReference type="SUPFAM" id="SSF52317">
    <property type="entry name" value="Class I glutamine amidotransferase-like"/>
    <property type="match status" value="1"/>
</dbReference>
<sequence length="194" mass="21613">MNILLVDNYDSFTYNLYDLIYRVSGSRARVVKNDELSFAEITESPVDCVILSAGPGHPRRREDFGVSSDILARLDRPILGICLGHQGIAEVFGGNVARARVPVHGLTESIYHHGTCLFEGIPQGVKMVRYHSLIVTDSLPESLKVTAWTEDGLVMGIQHTTRRMFGVQFHPESICSEHGETLMNNFLRIAKSEV</sequence>
<dbReference type="PANTHER" id="PTHR43418">
    <property type="entry name" value="MULTIFUNCTIONAL TRYPTOPHAN BIOSYNTHESIS PROTEIN-RELATED"/>
    <property type="match status" value="1"/>
</dbReference>
<dbReference type="KEGG" id="abas:ACPOL_1827"/>
<dbReference type="InterPro" id="IPR006221">
    <property type="entry name" value="TrpG/PapA_dom"/>
</dbReference>
<organism evidence="3 4">
    <name type="scientific">Acidisarcina polymorpha</name>
    <dbReference type="NCBI Taxonomy" id="2211140"/>
    <lineage>
        <taxon>Bacteria</taxon>
        <taxon>Pseudomonadati</taxon>
        <taxon>Acidobacteriota</taxon>
        <taxon>Terriglobia</taxon>
        <taxon>Terriglobales</taxon>
        <taxon>Acidobacteriaceae</taxon>
        <taxon>Acidisarcina</taxon>
    </lineage>
</organism>
<dbReference type="PROSITE" id="PS51273">
    <property type="entry name" value="GATASE_TYPE_1"/>
    <property type="match status" value="1"/>
</dbReference>
<dbReference type="AlphaFoldDB" id="A0A2Z5FWB3"/>
<keyword evidence="1" id="KW-0315">Glutamine amidotransferase</keyword>